<organism evidence="1">
    <name type="scientific">bioreactor metagenome</name>
    <dbReference type="NCBI Taxonomy" id="1076179"/>
    <lineage>
        <taxon>unclassified sequences</taxon>
        <taxon>metagenomes</taxon>
        <taxon>ecological metagenomes</taxon>
    </lineage>
</organism>
<accession>A0A645IIM3</accession>
<dbReference type="EMBL" id="VSSQ01115616">
    <property type="protein sequence ID" value="MPN50970.1"/>
    <property type="molecule type" value="Genomic_DNA"/>
</dbReference>
<evidence type="ECO:0000313" key="1">
    <source>
        <dbReference type="EMBL" id="MPN50970.1"/>
    </source>
</evidence>
<proteinExistence type="predicted"/>
<protein>
    <submittedName>
        <fullName evidence="1">Uncharacterized protein</fullName>
    </submittedName>
</protein>
<comment type="caution">
    <text evidence="1">The sequence shown here is derived from an EMBL/GenBank/DDBJ whole genome shotgun (WGS) entry which is preliminary data.</text>
</comment>
<dbReference type="AlphaFoldDB" id="A0A645IIM3"/>
<sequence length="72" mass="7858">MHHHPVIAVAHYNADVGKLSVFIGSQYGPANQSCASPEYQVAFTQQAIGRQNRFHSCVAFVAGGRDRNQSTQ</sequence>
<name>A0A645IIM3_9ZZZZ</name>
<reference evidence="1" key="1">
    <citation type="submission" date="2019-08" db="EMBL/GenBank/DDBJ databases">
        <authorList>
            <person name="Kucharzyk K."/>
            <person name="Murdoch R.W."/>
            <person name="Higgins S."/>
            <person name="Loffler F."/>
        </authorList>
    </citation>
    <scope>NUCLEOTIDE SEQUENCE</scope>
</reference>
<gene>
    <name evidence="1" type="ORF">SDC9_198611</name>
</gene>